<accession>A0A9D4KEK8</accession>
<evidence type="ECO:0000313" key="2">
    <source>
        <dbReference type="EMBL" id="KAH3837867.1"/>
    </source>
</evidence>
<gene>
    <name evidence="2" type="ORF">DPMN_111269</name>
</gene>
<evidence type="ECO:0000313" key="3">
    <source>
        <dbReference type="Proteomes" id="UP000828390"/>
    </source>
</evidence>
<proteinExistence type="predicted"/>
<feature type="compositionally biased region" description="Basic and acidic residues" evidence="1">
    <location>
        <begin position="65"/>
        <end position="80"/>
    </location>
</feature>
<evidence type="ECO:0000256" key="1">
    <source>
        <dbReference type="SAM" id="MobiDB-lite"/>
    </source>
</evidence>
<reference evidence="2" key="2">
    <citation type="submission" date="2020-11" db="EMBL/GenBank/DDBJ databases">
        <authorList>
            <person name="McCartney M.A."/>
            <person name="Auch B."/>
            <person name="Kono T."/>
            <person name="Mallez S."/>
            <person name="Becker A."/>
            <person name="Gohl D.M."/>
            <person name="Silverstein K.A.T."/>
            <person name="Koren S."/>
            <person name="Bechman K.B."/>
            <person name="Herman A."/>
            <person name="Abrahante J.E."/>
            <person name="Garbe J."/>
        </authorList>
    </citation>
    <scope>NUCLEOTIDE SEQUENCE</scope>
    <source>
        <strain evidence="2">Duluth1</strain>
        <tissue evidence="2">Whole animal</tissue>
    </source>
</reference>
<comment type="caution">
    <text evidence="2">The sequence shown here is derived from an EMBL/GenBank/DDBJ whole genome shotgun (WGS) entry which is preliminary data.</text>
</comment>
<dbReference type="EMBL" id="JAIWYP010000004">
    <property type="protein sequence ID" value="KAH3837867.1"/>
    <property type="molecule type" value="Genomic_DNA"/>
</dbReference>
<feature type="region of interest" description="Disordered" evidence="1">
    <location>
        <begin position="65"/>
        <end position="86"/>
    </location>
</feature>
<reference evidence="2" key="1">
    <citation type="journal article" date="2019" name="bioRxiv">
        <title>The Genome of the Zebra Mussel, Dreissena polymorpha: A Resource for Invasive Species Research.</title>
        <authorList>
            <person name="McCartney M.A."/>
            <person name="Auch B."/>
            <person name="Kono T."/>
            <person name="Mallez S."/>
            <person name="Zhang Y."/>
            <person name="Obille A."/>
            <person name="Becker A."/>
            <person name="Abrahante J.E."/>
            <person name="Garbe J."/>
            <person name="Badalamenti J.P."/>
            <person name="Herman A."/>
            <person name="Mangelson H."/>
            <person name="Liachko I."/>
            <person name="Sullivan S."/>
            <person name="Sone E.D."/>
            <person name="Koren S."/>
            <person name="Silverstein K.A.T."/>
            <person name="Beckman K.B."/>
            <person name="Gohl D.M."/>
        </authorList>
    </citation>
    <scope>NUCLEOTIDE SEQUENCE</scope>
    <source>
        <strain evidence="2">Duluth1</strain>
        <tissue evidence="2">Whole animal</tissue>
    </source>
</reference>
<keyword evidence="3" id="KW-1185">Reference proteome</keyword>
<sequence>MEVDSPLAANLVQVIAEETGIARPMDEVAEPVRAMSLQGRMIRGMDRCERRSRPLDRCAELNEKVVTRDRSRSQQDDVGSKRKKNPELSRVWIKGTVYKTPCGGPAFSACVSSGGMGEFGDGPCAVQRGQMSHQLSGSPEL</sequence>
<name>A0A9D4KEK8_DREPO</name>
<protein>
    <submittedName>
        <fullName evidence="2">Uncharacterized protein</fullName>
    </submittedName>
</protein>
<dbReference type="Proteomes" id="UP000828390">
    <property type="component" value="Unassembled WGS sequence"/>
</dbReference>
<dbReference type="AlphaFoldDB" id="A0A9D4KEK8"/>
<organism evidence="2 3">
    <name type="scientific">Dreissena polymorpha</name>
    <name type="common">Zebra mussel</name>
    <name type="synonym">Mytilus polymorpha</name>
    <dbReference type="NCBI Taxonomy" id="45954"/>
    <lineage>
        <taxon>Eukaryota</taxon>
        <taxon>Metazoa</taxon>
        <taxon>Spiralia</taxon>
        <taxon>Lophotrochozoa</taxon>
        <taxon>Mollusca</taxon>
        <taxon>Bivalvia</taxon>
        <taxon>Autobranchia</taxon>
        <taxon>Heteroconchia</taxon>
        <taxon>Euheterodonta</taxon>
        <taxon>Imparidentia</taxon>
        <taxon>Neoheterodontei</taxon>
        <taxon>Myida</taxon>
        <taxon>Dreissenoidea</taxon>
        <taxon>Dreissenidae</taxon>
        <taxon>Dreissena</taxon>
    </lineage>
</organism>